<evidence type="ECO:0000313" key="3">
    <source>
        <dbReference type="Proteomes" id="UP000011777"/>
    </source>
</evidence>
<gene>
    <name evidence="2" type="ORF">G210_1626</name>
</gene>
<sequence length="52" mass="6287">MSVKIYFKNNPKNEYGNVKKKILWVNCEKGNERNRRGVKQRNGKRDELKFCK</sequence>
<proteinExistence type="predicted"/>
<dbReference type="Proteomes" id="UP000011777">
    <property type="component" value="Unassembled WGS sequence"/>
</dbReference>
<keyword evidence="3" id="KW-1185">Reference proteome</keyword>
<accession>M3JZN3</accession>
<reference evidence="2 3" key="1">
    <citation type="submission" date="2013-02" db="EMBL/GenBank/DDBJ databases">
        <title>Genome sequence of Candida maltosa Xu316, a potential industrial strain for xylitol and ethanol production.</title>
        <authorList>
            <person name="Yu J."/>
            <person name="Wang Q."/>
            <person name="Geng X."/>
            <person name="Bao W."/>
            <person name="He P."/>
            <person name="Cai J."/>
        </authorList>
    </citation>
    <scope>NUCLEOTIDE SEQUENCE [LARGE SCALE GENOMIC DNA]</scope>
    <source>
        <strain evidence="3">Xu316</strain>
    </source>
</reference>
<organism evidence="2 3">
    <name type="scientific">Candida maltosa (strain Xu316)</name>
    <name type="common">Yeast</name>
    <dbReference type="NCBI Taxonomy" id="1245528"/>
    <lineage>
        <taxon>Eukaryota</taxon>
        <taxon>Fungi</taxon>
        <taxon>Dikarya</taxon>
        <taxon>Ascomycota</taxon>
        <taxon>Saccharomycotina</taxon>
        <taxon>Pichiomycetes</taxon>
        <taxon>Debaryomycetaceae</taxon>
        <taxon>Candida/Lodderomyces clade</taxon>
        <taxon>Candida</taxon>
    </lineage>
</organism>
<protein>
    <submittedName>
        <fullName evidence="2">Uncharacterized protein</fullName>
    </submittedName>
</protein>
<dbReference type="EMBL" id="AOGT01001338">
    <property type="protein sequence ID" value="EMG47899.1"/>
    <property type="molecule type" value="Genomic_DNA"/>
</dbReference>
<dbReference type="AlphaFoldDB" id="M3JZN3"/>
<comment type="caution">
    <text evidence="2">The sequence shown here is derived from an EMBL/GenBank/DDBJ whole genome shotgun (WGS) entry which is preliminary data.</text>
</comment>
<feature type="compositionally biased region" description="Basic and acidic residues" evidence="1">
    <location>
        <begin position="43"/>
        <end position="52"/>
    </location>
</feature>
<evidence type="ECO:0000256" key="1">
    <source>
        <dbReference type="SAM" id="MobiDB-lite"/>
    </source>
</evidence>
<dbReference type="HOGENOM" id="CLU_3087044_0_0_1"/>
<feature type="region of interest" description="Disordered" evidence="1">
    <location>
        <begin position="33"/>
        <end position="52"/>
    </location>
</feature>
<evidence type="ECO:0000313" key="2">
    <source>
        <dbReference type="EMBL" id="EMG47899.1"/>
    </source>
</evidence>
<name>M3JZN3_CANMX</name>